<sequence length="267" mass="30636">MARYGPLGSAQILGWNTDRAVNQTMNLTTQLNSGIRYIDIRCRHYNNSFQMHHGPIFQRAGFGSGVLDPIRTFLRNNPNETILMRVQEEHEPQGNTRSFGATFAEYHSRYSDIFGNPTSNNPTLGEVRGRIILLQQFSGSLFGINYGSLDIQDQWNIASGLFPGNIYNKWIAIRNHFNRTMNDSNRSSANSRIYLNHLSANTSSIRPPLVTDWWPYPWFVASGYQRRFNNSSEEVATSLQSQAYNWPDYIRARSIVGLRLTLFCRNK</sequence>
<dbReference type="GO" id="GO:0008081">
    <property type="term" value="F:phosphoric diester hydrolase activity"/>
    <property type="evidence" value="ECO:0007669"/>
    <property type="project" value="InterPro"/>
</dbReference>
<accession>A0A9W5QWA2</accession>
<dbReference type="PANTHER" id="PTHR13593:SF113">
    <property type="entry name" value="SI:DKEY-266F7.9"/>
    <property type="match status" value="1"/>
</dbReference>
<feature type="domain" description="Phosphatidylinositol-specific phospholipase C X" evidence="7">
    <location>
        <begin position="11"/>
        <end position="136"/>
    </location>
</feature>
<reference evidence="8 9" key="1">
    <citation type="submission" date="2012-12" db="EMBL/GenBank/DDBJ databases">
        <title>The Genome Sequence of Bacillus cereus HuB4-4.</title>
        <authorList>
            <consortium name="The Broad Institute Genome Sequencing Platform"/>
            <consortium name="The Broad Institute Genome Sequencing Center for Infectious Disease"/>
            <person name="Feldgarden M."/>
            <person name="Van der Auwera G.A."/>
            <person name="Mahillon J."/>
            <person name="Duprez V."/>
            <person name="Timmery S."/>
            <person name="Mattelet C."/>
            <person name="Dierick K."/>
            <person name="Sun M."/>
            <person name="Yu Z."/>
            <person name="Zhu L."/>
            <person name="Hu X."/>
            <person name="Shank E.B."/>
            <person name="Swiecicka I."/>
            <person name="Hansen B.M."/>
            <person name="Andrup L."/>
            <person name="Walker B."/>
            <person name="Young S.K."/>
            <person name="Zeng Q."/>
            <person name="Gargeya S."/>
            <person name="Fitzgerald M."/>
            <person name="Haas B."/>
            <person name="Abouelleil A."/>
            <person name="Alvarado L."/>
            <person name="Arachchi H.M."/>
            <person name="Berlin A.M."/>
            <person name="Chapman S.B."/>
            <person name="Dewar J."/>
            <person name="Goldberg J."/>
            <person name="Griggs A."/>
            <person name="Gujja S."/>
            <person name="Hansen M."/>
            <person name="Howarth C."/>
            <person name="Imamovic A."/>
            <person name="Larimer J."/>
            <person name="McCowan C."/>
            <person name="Murphy C."/>
            <person name="Neiman D."/>
            <person name="Pearson M."/>
            <person name="Priest M."/>
            <person name="Roberts A."/>
            <person name="Saif S."/>
            <person name="Shea T."/>
            <person name="Sisk P."/>
            <person name="Sykes S."/>
            <person name="Wortman J."/>
            <person name="Nusbaum C."/>
            <person name="Birren B."/>
        </authorList>
    </citation>
    <scope>NUCLEOTIDE SEQUENCE [LARGE SCALE GENOMIC DNA]</scope>
    <source>
        <strain evidence="8 9">HuB4-4</strain>
    </source>
</reference>
<dbReference type="InterPro" id="IPR017946">
    <property type="entry name" value="PLC-like_Pdiesterase_TIM-brl"/>
</dbReference>
<protein>
    <recommendedName>
        <fullName evidence="3">1-phosphatidylinositol phosphodiesterase</fullName>
        <ecNumber evidence="2">4.6.1.13</ecNumber>
    </recommendedName>
    <alternativeName>
        <fullName evidence="5">Phosphatidylinositol diacylglycerol-lyase</fullName>
    </alternativeName>
    <alternativeName>
        <fullName evidence="6">Phosphatidylinositol-specific phospholipase C</fullName>
    </alternativeName>
</protein>
<dbReference type="Gene3D" id="3.20.20.190">
    <property type="entry name" value="Phosphatidylinositol (PI) phosphodiesterase"/>
    <property type="match status" value="1"/>
</dbReference>
<evidence type="ECO:0000256" key="5">
    <source>
        <dbReference type="ARBA" id="ARBA00030474"/>
    </source>
</evidence>
<dbReference type="InterPro" id="IPR000909">
    <property type="entry name" value="PLipase_C_PInositol-sp_X_dom"/>
</dbReference>
<keyword evidence="4" id="KW-0442">Lipid degradation</keyword>
<evidence type="ECO:0000256" key="6">
    <source>
        <dbReference type="ARBA" id="ARBA00030782"/>
    </source>
</evidence>
<evidence type="ECO:0000256" key="3">
    <source>
        <dbReference type="ARBA" id="ARBA00019758"/>
    </source>
</evidence>
<name>A0A9W5QWA2_BACCE</name>
<dbReference type="GO" id="GO:0004436">
    <property type="term" value="F:phosphatidylinositol diacylglycerol-lyase activity"/>
    <property type="evidence" value="ECO:0007669"/>
    <property type="project" value="UniProtKB-EC"/>
</dbReference>
<dbReference type="AlphaFoldDB" id="A0A9W5QWA2"/>
<organism evidence="8 9">
    <name type="scientific">Bacillus cereus HuB4-4</name>
    <dbReference type="NCBI Taxonomy" id="1053211"/>
    <lineage>
        <taxon>Bacteria</taxon>
        <taxon>Bacillati</taxon>
        <taxon>Bacillota</taxon>
        <taxon>Bacilli</taxon>
        <taxon>Bacillales</taxon>
        <taxon>Bacillaceae</taxon>
        <taxon>Bacillus</taxon>
        <taxon>Bacillus cereus group</taxon>
    </lineage>
</organism>
<dbReference type="SMART" id="SM00148">
    <property type="entry name" value="PLCXc"/>
    <property type="match status" value="1"/>
</dbReference>
<dbReference type="PANTHER" id="PTHR13593">
    <property type="match status" value="1"/>
</dbReference>
<proteinExistence type="predicted"/>
<dbReference type="Proteomes" id="UP000014009">
    <property type="component" value="Unassembled WGS sequence"/>
</dbReference>
<dbReference type="EC" id="4.6.1.13" evidence="2"/>
<dbReference type="SUPFAM" id="SSF51695">
    <property type="entry name" value="PLC-like phosphodiesterases"/>
    <property type="match status" value="1"/>
</dbReference>
<dbReference type="InterPro" id="IPR051057">
    <property type="entry name" value="PI-PLC_domain"/>
</dbReference>
<comment type="caution">
    <text evidence="8">The sequence shown here is derived from an EMBL/GenBank/DDBJ whole genome shotgun (WGS) entry which is preliminary data.</text>
</comment>
<evidence type="ECO:0000259" key="7">
    <source>
        <dbReference type="SMART" id="SM00148"/>
    </source>
</evidence>
<keyword evidence="4" id="KW-0443">Lipid metabolism</keyword>
<gene>
    <name evidence="8" type="ORF">IGM_02197</name>
</gene>
<dbReference type="GO" id="GO:0016042">
    <property type="term" value="P:lipid catabolic process"/>
    <property type="evidence" value="ECO:0007669"/>
    <property type="project" value="UniProtKB-KW"/>
</dbReference>
<evidence type="ECO:0000256" key="4">
    <source>
        <dbReference type="ARBA" id="ARBA00022963"/>
    </source>
</evidence>
<evidence type="ECO:0000256" key="2">
    <source>
        <dbReference type="ARBA" id="ARBA00012581"/>
    </source>
</evidence>
<comment type="catalytic activity">
    <reaction evidence="1">
        <text>a 1,2-diacyl-sn-glycero-3-phospho-(1D-myo-inositol) = 1D-myo-inositol 1,2-cyclic phosphate + a 1,2-diacyl-sn-glycerol</text>
        <dbReference type="Rhea" id="RHEA:17093"/>
        <dbReference type="ChEBI" id="CHEBI:17815"/>
        <dbReference type="ChEBI" id="CHEBI:57880"/>
        <dbReference type="ChEBI" id="CHEBI:58484"/>
        <dbReference type="EC" id="4.6.1.13"/>
    </reaction>
</comment>
<evidence type="ECO:0000313" key="9">
    <source>
        <dbReference type="Proteomes" id="UP000014009"/>
    </source>
</evidence>
<dbReference type="EMBL" id="AHEF01000042">
    <property type="protein sequence ID" value="EOP90504.1"/>
    <property type="molecule type" value="Genomic_DNA"/>
</dbReference>
<dbReference type="PROSITE" id="PS50007">
    <property type="entry name" value="PIPLC_X_DOMAIN"/>
    <property type="match status" value="1"/>
</dbReference>
<evidence type="ECO:0000313" key="8">
    <source>
        <dbReference type="EMBL" id="EOP90504.1"/>
    </source>
</evidence>
<dbReference type="Pfam" id="PF00388">
    <property type="entry name" value="PI-PLC-X"/>
    <property type="match status" value="1"/>
</dbReference>
<evidence type="ECO:0000256" key="1">
    <source>
        <dbReference type="ARBA" id="ARBA00001316"/>
    </source>
</evidence>